<dbReference type="RefSeq" id="WP_054588155.1">
    <property type="nucleotide sequence ID" value="NZ_CP012700.1"/>
</dbReference>
<evidence type="ECO:0000259" key="2">
    <source>
        <dbReference type="Pfam" id="PF00710"/>
    </source>
</evidence>
<dbReference type="Proteomes" id="UP000058074">
    <property type="component" value="Chromosome"/>
</dbReference>
<name>A0A0N9U6I4_SPHMC</name>
<dbReference type="KEGG" id="smag:AN936_10845"/>
<feature type="domain" description="L-asparaginase N-terminal" evidence="2">
    <location>
        <begin position="2"/>
        <end position="151"/>
    </location>
</feature>
<dbReference type="InterPro" id="IPR036152">
    <property type="entry name" value="Asp/glu_Ase-like_sf"/>
</dbReference>
<dbReference type="InterPro" id="IPR027474">
    <property type="entry name" value="L-asparaginase_N"/>
</dbReference>
<dbReference type="PRINTS" id="PR00139">
    <property type="entry name" value="ASNGLNASE"/>
</dbReference>
<dbReference type="PATRIC" id="fig|33050.5.peg.2242"/>
<dbReference type="EMBL" id="CP012700">
    <property type="protein sequence ID" value="ALH80850.1"/>
    <property type="molecule type" value="Genomic_DNA"/>
</dbReference>
<evidence type="ECO:0000313" key="3">
    <source>
        <dbReference type="EMBL" id="ALH80850.1"/>
    </source>
</evidence>
<dbReference type="InterPro" id="IPR006034">
    <property type="entry name" value="Asparaginase/glutaminase-like"/>
</dbReference>
<reference evidence="3 4" key="1">
    <citation type="journal article" date="2015" name="Genome Announc.">
        <title>Complete Genome Sequence of Polypropylene Glycol- and Polyethylene Glycol-Degrading Sphingopyxis macrogoltabida Strain EY-1.</title>
        <authorList>
            <person name="Ohtsubo Y."/>
            <person name="Nagata Y."/>
            <person name="Numata M."/>
            <person name="Tsuchikane K."/>
            <person name="Hosoyama A."/>
            <person name="Yamazoe A."/>
            <person name="Tsuda M."/>
            <person name="Fujita N."/>
            <person name="Kawai F."/>
        </authorList>
    </citation>
    <scope>NUCLEOTIDE SEQUENCE [LARGE SCALE GENOMIC DNA]</scope>
    <source>
        <strain evidence="3 4">EY-1</strain>
    </source>
</reference>
<protein>
    <submittedName>
        <fullName evidence="3">Asparaginase</fullName>
    </submittedName>
</protein>
<dbReference type="GO" id="GO:0004067">
    <property type="term" value="F:asparaginase activity"/>
    <property type="evidence" value="ECO:0007669"/>
    <property type="project" value="UniProtKB-UniRule"/>
</dbReference>
<sequence>MIDIFTTGGTIDKVYFDALSEFQIGPAAIPDMLRENNVHVAHRVTQLMRKDSLELDDVDRAAIRAAVEASDAAHVLVTHGTDTMVVTGRVLAGIAGKSIVLTGAMQPASVRASDAEFNVGFALAAVQTLPPGVYVAMNGMIFDPEKTVKDRAGARFVSE</sequence>
<gene>
    <name evidence="3" type="ORF">AN936_10845</name>
</gene>
<feature type="active site" description="O-isoaspartyl threonine intermediate" evidence="1">
    <location>
        <position position="10"/>
    </location>
</feature>
<evidence type="ECO:0000313" key="4">
    <source>
        <dbReference type="Proteomes" id="UP000058074"/>
    </source>
</evidence>
<dbReference type="SUPFAM" id="SSF53774">
    <property type="entry name" value="Glutaminase/Asparaginase"/>
    <property type="match status" value="1"/>
</dbReference>
<dbReference type="OrthoDB" id="9788068at2"/>
<dbReference type="Pfam" id="PF00710">
    <property type="entry name" value="Asparaginase"/>
    <property type="match status" value="1"/>
</dbReference>
<dbReference type="AlphaFoldDB" id="A0A0N9U6I4"/>
<accession>A0A0N9U6I4</accession>
<dbReference type="InterPro" id="IPR037152">
    <property type="entry name" value="L-asparaginase_N_sf"/>
</dbReference>
<evidence type="ECO:0000256" key="1">
    <source>
        <dbReference type="PIRSR" id="PIRSR001220-1"/>
    </source>
</evidence>
<dbReference type="Gene3D" id="3.40.50.1170">
    <property type="entry name" value="L-asparaginase, N-terminal domain"/>
    <property type="match status" value="1"/>
</dbReference>
<dbReference type="PIRSF" id="PIRSF500176">
    <property type="entry name" value="L_ASNase"/>
    <property type="match status" value="1"/>
</dbReference>
<dbReference type="PROSITE" id="PS51732">
    <property type="entry name" value="ASN_GLN_ASE_3"/>
    <property type="match status" value="1"/>
</dbReference>
<organism evidence="3 4">
    <name type="scientific">Sphingopyxis macrogoltabida</name>
    <name type="common">Sphingomonas macrogoltabidus</name>
    <dbReference type="NCBI Taxonomy" id="33050"/>
    <lineage>
        <taxon>Bacteria</taxon>
        <taxon>Pseudomonadati</taxon>
        <taxon>Pseudomonadota</taxon>
        <taxon>Alphaproteobacteria</taxon>
        <taxon>Sphingomonadales</taxon>
        <taxon>Sphingomonadaceae</taxon>
        <taxon>Sphingopyxis</taxon>
    </lineage>
</organism>
<proteinExistence type="predicted"/>
<dbReference type="PIRSF" id="PIRSF001220">
    <property type="entry name" value="L-ASNase_gatD"/>
    <property type="match status" value="1"/>
</dbReference>